<dbReference type="Proteomes" id="UP000596660">
    <property type="component" value="Unplaced"/>
</dbReference>
<dbReference type="Gramene" id="AUR62032911-RA">
    <property type="protein sequence ID" value="AUR62032911-RA:cds"/>
    <property type="gene ID" value="AUR62032911"/>
</dbReference>
<dbReference type="AlphaFoldDB" id="A0A803MNR0"/>
<protein>
    <recommendedName>
        <fullName evidence="5">Ubiquitin-like protease family profile domain-containing protein</fullName>
    </recommendedName>
</protein>
<sequence length="266" mass="31033">MQVMEDEKIINFKGIILYMSDREILKNPCYINDQIIEFYFRFLTFTYEEQDILFVSPAVSFLLANSDFVGVKNTAESLKLVDKKLIFFTINNTVNNEEISTDTEECTQWSLLVYYKTLHVFVHHDSVKGLNHSDAKKLYDTVKEFVGDDDKPSMTLKQPKKIRKNGLGNNFDKGSTTTKVDDDEEAVYIEFFTPQQTNVYDCGLYVMKIAAVICEWYLSRKASDDKYCLWYKVVRNQVLQCYVENQMRSDILEFVDLLNDNDCVIS</sequence>
<organism evidence="6 7">
    <name type="scientific">Chenopodium quinoa</name>
    <name type="common">Quinoa</name>
    <dbReference type="NCBI Taxonomy" id="63459"/>
    <lineage>
        <taxon>Eukaryota</taxon>
        <taxon>Viridiplantae</taxon>
        <taxon>Streptophyta</taxon>
        <taxon>Embryophyta</taxon>
        <taxon>Tracheophyta</taxon>
        <taxon>Spermatophyta</taxon>
        <taxon>Magnoliopsida</taxon>
        <taxon>eudicotyledons</taxon>
        <taxon>Gunneridae</taxon>
        <taxon>Pentapetalae</taxon>
        <taxon>Caryophyllales</taxon>
        <taxon>Chenopodiaceae</taxon>
        <taxon>Chenopodioideae</taxon>
        <taxon>Atripliceae</taxon>
        <taxon>Chenopodium</taxon>
    </lineage>
</organism>
<reference evidence="6" key="1">
    <citation type="journal article" date="2017" name="Nature">
        <title>The genome of Chenopodium quinoa.</title>
        <authorList>
            <person name="Jarvis D.E."/>
            <person name="Ho Y.S."/>
            <person name="Lightfoot D.J."/>
            <person name="Schmoeckel S.M."/>
            <person name="Li B."/>
            <person name="Borm T.J.A."/>
            <person name="Ohyanagi H."/>
            <person name="Mineta K."/>
            <person name="Michell C.T."/>
            <person name="Saber N."/>
            <person name="Kharbatia N.M."/>
            <person name="Rupper R.R."/>
            <person name="Sharp A.R."/>
            <person name="Dally N."/>
            <person name="Boughton B.A."/>
            <person name="Woo Y.H."/>
            <person name="Gao G."/>
            <person name="Schijlen E.G.W.M."/>
            <person name="Guo X."/>
            <person name="Momin A.A."/>
            <person name="Negrao S."/>
            <person name="Al-Babili S."/>
            <person name="Gehring C."/>
            <person name="Roessner U."/>
            <person name="Jung C."/>
            <person name="Murphy K."/>
            <person name="Arold S.T."/>
            <person name="Gojobori T."/>
            <person name="van der Linden C.G."/>
            <person name="van Loo E.N."/>
            <person name="Jellen E.N."/>
            <person name="Maughan P.J."/>
            <person name="Tester M."/>
        </authorList>
    </citation>
    <scope>NUCLEOTIDE SEQUENCE [LARGE SCALE GENOMIC DNA]</scope>
    <source>
        <strain evidence="6">cv. PI 614886</strain>
    </source>
</reference>
<evidence type="ECO:0000256" key="1">
    <source>
        <dbReference type="ARBA" id="ARBA00005234"/>
    </source>
</evidence>
<dbReference type="InterPro" id="IPR044613">
    <property type="entry name" value="Nep1/2-like"/>
</dbReference>
<dbReference type="SUPFAM" id="SSF54001">
    <property type="entry name" value="Cysteine proteinases"/>
    <property type="match status" value="1"/>
</dbReference>
<proteinExistence type="inferred from homology"/>
<dbReference type="EnsemblPlants" id="AUR62032911-RA">
    <property type="protein sequence ID" value="AUR62032911-RA:cds"/>
    <property type="gene ID" value="AUR62032911"/>
</dbReference>
<keyword evidence="4" id="KW-0788">Thiol protease</keyword>
<dbReference type="GO" id="GO:0000338">
    <property type="term" value="P:protein deneddylation"/>
    <property type="evidence" value="ECO:0007669"/>
    <property type="project" value="TreeGrafter"/>
</dbReference>
<evidence type="ECO:0000259" key="5">
    <source>
        <dbReference type="PROSITE" id="PS50600"/>
    </source>
</evidence>
<evidence type="ECO:0000256" key="4">
    <source>
        <dbReference type="ARBA" id="ARBA00022807"/>
    </source>
</evidence>
<evidence type="ECO:0000256" key="2">
    <source>
        <dbReference type="ARBA" id="ARBA00022670"/>
    </source>
</evidence>
<evidence type="ECO:0000256" key="3">
    <source>
        <dbReference type="ARBA" id="ARBA00022801"/>
    </source>
</evidence>
<keyword evidence="7" id="KW-1185">Reference proteome</keyword>
<reference evidence="6" key="2">
    <citation type="submission" date="2021-03" db="UniProtKB">
        <authorList>
            <consortium name="EnsemblPlants"/>
        </authorList>
    </citation>
    <scope>IDENTIFICATION</scope>
</reference>
<dbReference type="Gene3D" id="3.40.395.10">
    <property type="entry name" value="Adenoviral Proteinase, Chain A"/>
    <property type="match status" value="1"/>
</dbReference>
<evidence type="ECO:0000313" key="6">
    <source>
        <dbReference type="EnsemblPlants" id="AUR62032911-RA:cds"/>
    </source>
</evidence>
<dbReference type="InterPro" id="IPR038765">
    <property type="entry name" value="Papain-like_cys_pep_sf"/>
</dbReference>
<dbReference type="PROSITE" id="PS50600">
    <property type="entry name" value="ULP_PROTEASE"/>
    <property type="match status" value="1"/>
</dbReference>
<dbReference type="PANTHER" id="PTHR46468">
    <property type="entry name" value="SENTRIN-SPECIFIC PROTEASE 8"/>
    <property type="match status" value="1"/>
</dbReference>
<evidence type="ECO:0000313" key="7">
    <source>
        <dbReference type="Proteomes" id="UP000596660"/>
    </source>
</evidence>
<accession>A0A803MNR0</accession>
<dbReference type="PANTHER" id="PTHR46468:SF1">
    <property type="entry name" value="SENTRIN-SPECIFIC PROTEASE 8"/>
    <property type="match status" value="1"/>
</dbReference>
<gene>
    <name evidence="6" type="primary">LOC110716354</name>
</gene>
<dbReference type="GO" id="GO:0006508">
    <property type="term" value="P:proteolysis"/>
    <property type="evidence" value="ECO:0007669"/>
    <property type="project" value="UniProtKB-KW"/>
</dbReference>
<dbReference type="GO" id="GO:0019784">
    <property type="term" value="F:deNEDDylase activity"/>
    <property type="evidence" value="ECO:0007669"/>
    <property type="project" value="InterPro"/>
</dbReference>
<keyword evidence="2" id="KW-0645">Protease</keyword>
<comment type="similarity">
    <text evidence="1">Belongs to the peptidase C48 family.</text>
</comment>
<dbReference type="OMA" id="CGLYVMK"/>
<dbReference type="Pfam" id="PF02902">
    <property type="entry name" value="Peptidase_C48"/>
    <property type="match status" value="1"/>
</dbReference>
<dbReference type="InterPro" id="IPR003653">
    <property type="entry name" value="Peptidase_C48_C"/>
</dbReference>
<name>A0A803MNR0_CHEQI</name>
<feature type="domain" description="Ubiquitin-like protease family profile" evidence="5">
    <location>
        <begin position="15"/>
        <end position="213"/>
    </location>
</feature>
<keyword evidence="3" id="KW-0378">Hydrolase</keyword>
<dbReference type="GO" id="GO:0008234">
    <property type="term" value="F:cysteine-type peptidase activity"/>
    <property type="evidence" value="ECO:0007669"/>
    <property type="project" value="UniProtKB-KW"/>
</dbReference>